<dbReference type="SUPFAM" id="SSF57667">
    <property type="entry name" value="beta-beta-alpha zinc fingers"/>
    <property type="match status" value="1"/>
</dbReference>
<dbReference type="PROSITE" id="PS50808">
    <property type="entry name" value="ZF_BED"/>
    <property type="match status" value="1"/>
</dbReference>
<dbReference type="SUPFAM" id="SSF53098">
    <property type="entry name" value="Ribonuclease H-like"/>
    <property type="match status" value="1"/>
</dbReference>
<dbReference type="SMART" id="SM00614">
    <property type="entry name" value="ZnF_BED"/>
    <property type="match status" value="1"/>
</dbReference>
<evidence type="ECO:0000256" key="6">
    <source>
        <dbReference type="ARBA" id="ARBA00023125"/>
    </source>
</evidence>
<evidence type="ECO:0000256" key="8">
    <source>
        <dbReference type="ARBA" id="ARBA00023242"/>
    </source>
</evidence>
<accession>A0A226DMY5</accession>
<evidence type="ECO:0000259" key="10">
    <source>
        <dbReference type="PROSITE" id="PS50808"/>
    </source>
</evidence>
<dbReference type="EMBL" id="LNIX01000014">
    <property type="protein sequence ID" value="OXA46902.1"/>
    <property type="molecule type" value="Genomic_DNA"/>
</dbReference>
<feature type="domain" description="BED-type" evidence="10">
    <location>
        <begin position="18"/>
        <end position="71"/>
    </location>
</feature>
<dbReference type="OMA" id="HGHNTEA"/>
<keyword evidence="3 9" id="KW-0863">Zinc-finger</keyword>
<evidence type="ECO:0000256" key="9">
    <source>
        <dbReference type="PROSITE-ProRule" id="PRU00027"/>
    </source>
</evidence>
<dbReference type="Proteomes" id="UP000198287">
    <property type="component" value="Unassembled WGS sequence"/>
</dbReference>
<dbReference type="OrthoDB" id="6770822at2759"/>
<comment type="caution">
    <text evidence="11">The sequence shown here is derived from an EMBL/GenBank/DDBJ whole genome shotgun (WGS) entry which is preliminary data.</text>
</comment>
<keyword evidence="6" id="KW-0238">DNA-binding</keyword>
<dbReference type="InterPro" id="IPR008906">
    <property type="entry name" value="HATC_C_dom"/>
</dbReference>
<sequence>MSESSDLVIELDSRIPGKKRAKIYEYYNYIEATSEYKCVHCKSKYKVPKGGGTGSLHNHLKLKHPAIYAQLKEPTTTASENSNSILKFVQPNPTAKMETLTQETFQLKLISHVICSNQPFTLVEEVEFRKLLNYCLGSNSTTIKIPKSANTMKKWIEDFYVEQLSELQEEILQNTSRISFVIDCWTSSNQQPFQGVVANYIDSNWNLRTQVIDLTIMEGEHTGVNIAGSFAHVLDLFSLWDKLLSVTTDNASNMDTFFREFQKLCSTKNLPFLEKDCRVRCLAHIMNLACQDIITSADTETSAEEIESDDENDEDFNQNFSGTGAQAEEFLLEKLRKGVAGIRKSPQRREIFKMKCALAKLPIKTLILDVKTRWNSTFWMMHRCQELRIPYDATIKSVPKLKKYSLSDHEWARISDLVQLLNPFREATEMISNAHSPTLSSTSAVYQVLFDQLNQAVRNTTTRAVQQVDEENWYIKAIRAGQDKLHKYYPSADGLAYIISTVMDPRYKLTWYKATGWQKEWIDACRKQVTNLWKESYQPSNDDVTQIGNHSASTKPSSSSFQDIFQQQMKSFAKSNTEDELKRYLAEGVVNSELLVLENTGIDGALGWWKIHQQEYPNLAKMARDYLAISATGVQVERFFSGGPQLLTSSRQRLTPDVIRKCMCLRKWLLNKKLPSLIRSNINDGLKVKILGEILPEDVPCD</sequence>
<evidence type="ECO:0000256" key="2">
    <source>
        <dbReference type="ARBA" id="ARBA00022723"/>
    </source>
</evidence>
<reference evidence="11 12" key="1">
    <citation type="submission" date="2015-12" db="EMBL/GenBank/DDBJ databases">
        <title>The genome of Folsomia candida.</title>
        <authorList>
            <person name="Faddeeva A."/>
            <person name="Derks M.F."/>
            <person name="Anvar Y."/>
            <person name="Smit S."/>
            <person name="Van Straalen N."/>
            <person name="Roelofs D."/>
        </authorList>
    </citation>
    <scope>NUCLEOTIDE SEQUENCE [LARGE SCALE GENOMIC DNA]</scope>
    <source>
        <strain evidence="11 12">VU population</strain>
        <tissue evidence="11">Whole body</tissue>
    </source>
</reference>
<evidence type="ECO:0000256" key="1">
    <source>
        <dbReference type="ARBA" id="ARBA00004123"/>
    </source>
</evidence>
<dbReference type="GO" id="GO:0046983">
    <property type="term" value="F:protein dimerization activity"/>
    <property type="evidence" value="ECO:0007669"/>
    <property type="project" value="InterPro"/>
</dbReference>
<evidence type="ECO:0000256" key="4">
    <source>
        <dbReference type="ARBA" id="ARBA00022833"/>
    </source>
</evidence>
<dbReference type="GO" id="GO:0003677">
    <property type="term" value="F:DNA binding"/>
    <property type="evidence" value="ECO:0007669"/>
    <property type="project" value="UniProtKB-KW"/>
</dbReference>
<dbReference type="AlphaFoldDB" id="A0A226DMY5"/>
<organism evidence="11 12">
    <name type="scientific">Folsomia candida</name>
    <name type="common">Springtail</name>
    <dbReference type="NCBI Taxonomy" id="158441"/>
    <lineage>
        <taxon>Eukaryota</taxon>
        <taxon>Metazoa</taxon>
        <taxon>Ecdysozoa</taxon>
        <taxon>Arthropoda</taxon>
        <taxon>Hexapoda</taxon>
        <taxon>Collembola</taxon>
        <taxon>Entomobryomorpha</taxon>
        <taxon>Isotomoidea</taxon>
        <taxon>Isotomidae</taxon>
        <taxon>Proisotominae</taxon>
        <taxon>Folsomia</taxon>
    </lineage>
</organism>
<dbReference type="Pfam" id="PF05699">
    <property type="entry name" value="Dimer_Tnp_hAT"/>
    <property type="match status" value="1"/>
</dbReference>
<dbReference type="GO" id="GO:0005634">
    <property type="term" value="C:nucleus"/>
    <property type="evidence" value="ECO:0007669"/>
    <property type="project" value="UniProtKB-SubCell"/>
</dbReference>
<dbReference type="PANTHER" id="PTHR46481">
    <property type="entry name" value="ZINC FINGER BED DOMAIN-CONTAINING PROTEIN 4"/>
    <property type="match status" value="1"/>
</dbReference>
<dbReference type="GO" id="GO:0009791">
    <property type="term" value="P:post-embryonic development"/>
    <property type="evidence" value="ECO:0007669"/>
    <property type="project" value="UniProtKB-ARBA"/>
</dbReference>
<evidence type="ECO:0000256" key="5">
    <source>
        <dbReference type="ARBA" id="ARBA00023015"/>
    </source>
</evidence>
<keyword evidence="4" id="KW-0862">Zinc</keyword>
<evidence type="ECO:0000313" key="12">
    <source>
        <dbReference type="Proteomes" id="UP000198287"/>
    </source>
</evidence>
<name>A0A226DMY5_FOLCA</name>
<evidence type="ECO:0000256" key="3">
    <source>
        <dbReference type="ARBA" id="ARBA00022771"/>
    </source>
</evidence>
<evidence type="ECO:0000313" key="11">
    <source>
        <dbReference type="EMBL" id="OXA46902.1"/>
    </source>
</evidence>
<evidence type="ECO:0000256" key="7">
    <source>
        <dbReference type="ARBA" id="ARBA00023163"/>
    </source>
</evidence>
<dbReference type="InterPro" id="IPR036236">
    <property type="entry name" value="Znf_C2H2_sf"/>
</dbReference>
<dbReference type="InterPro" id="IPR012337">
    <property type="entry name" value="RNaseH-like_sf"/>
</dbReference>
<protein>
    <submittedName>
        <fullName evidence="11">Putative AC transposase</fullName>
    </submittedName>
</protein>
<keyword evidence="2" id="KW-0479">Metal-binding</keyword>
<dbReference type="InterPro" id="IPR003656">
    <property type="entry name" value="Znf_BED"/>
</dbReference>
<dbReference type="InterPro" id="IPR052035">
    <property type="entry name" value="ZnF_BED_domain_contain"/>
</dbReference>
<gene>
    <name evidence="11" type="ORF">Fcan01_18165</name>
</gene>
<proteinExistence type="predicted"/>
<dbReference type="GO" id="GO:0008270">
    <property type="term" value="F:zinc ion binding"/>
    <property type="evidence" value="ECO:0007669"/>
    <property type="project" value="UniProtKB-KW"/>
</dbReference>
<dbReference type="PANTHER" id="PTHR46481:SF10">
    <property type="entry name" value="ZINC FINGER BED DOMAIN-CONTAINING PROTEIN 39"/>
    <property type="match status" value="1"/>
</dbReference>
<keyword evidence="7" id="KW-0804">Transcription</keyword>
<keyword evidence="12" id="KW-1185">Reference proteome</keyword>
<keyword evidence="8" id="KW-0539">Nucleus</keyword>
<comment type="subcellular location">
    <subcellularLocation>
        <location evidence="1">Nucleus</location>
    </subcellularLocation>
</comment>
<keyword evidence="5" id="KW-0805">Transcription regulation</keyword>